<name>A0A3M0K862_HIRRU</name>
<evidence type="ECO:0000256" key="1">
    <source>
        <dbReference type="SAM" id="MobiDB-lite"/>
    </source>
</evidence>
<keyword evidence="3" id="KW-1185">Reference proteome</keyword>
<sequence length="125" mass="12478">MAPAGPGPVTQHGDIGAGPGRCHSTGTSGPVSQHGDIGAGPGLVSQHGAGLALPVEKMGNAESNAYQNHLSRFLPEEQSDIDGLFDTLSGLSGSAGAKNAKAAKKTVTLAGLQARQSVIHEITGM</sequence>
<dbReference type="STRING" id="333673.A0A3M0K862"/>
<evidence type="ECO:0000313" key="2">
    <source>
        <dbReference type="EMBL" id="RMC09282.1"/>
    </source>
</evidence>
<gene>
    <name evidence="2" type="ORF">DUI87_14290</name>
</gene>
<evidence type="ECO:0000313" key="3">
    <source>
        <dbReference type="Proteomes" id="UP000269221"/>
    </source>
</evidence>
<reference evidence="2 3" key="1">
    <citation type="submission" date="2018-07" db="EMBL/GenBank/DDBJ databases">
        <title>A high quality draft genome assembly of the barn swallow (H. rustica rustica).</title>
        <authorList>
            <person name="Formenti G."/>
            <person name="Chiara M."/>
            <person name="Poveda L."/>
            <person name="Francoijs K.-J."/>
            <person name="Bonisoli-Alquati A."/>
            <person name="Canova L."/>
            <person name="Gianfranceschi L."/>
            <person name="Horner D.S."/>
            <person name="Saino N."/>
        </authorList>
    </citation>
    <scope>NUCLEOTIDE SEQUENCE [LARGE SCALE GENOMIC DNA]</scope>
    <source>
        <strain evidence="2">Chelidonia</strain>
        <tissue evidence="2">Blood</tissue>
    </source>
</reference>
<dbReference type="AlphaFoldDB" id="A0A3M0K862"/>
<dbReference type="EMBL" id="QRBI01000116">
    <property type="protein sequence ID" value="RMC09282.1"/>
    <property type="molecule type" value="Genomic_DNA"/>
</dbReference>
<protein>
    <submittedName>
        <fullName evidence="2">Uncharacterized protein</fullName>
    </submittedName>
</protein>
<proteinExistence type="predicted"/>
<organism evidence="2 3">
    <name type="scientific">Hirundo rustica rustica</name>
    <dbReference type="NCBI Taxonomy" id="333673"/>
    <lineage>
        <taxon>Eukaryota</taxon>
        <taxon>Metazoa</taxon>
        <taxon>Chordata</taxon>
        <taxon>Craniata</taxon>
        <taxon>Vertebrata</taxon>
        <taxon>Euteleostomi</taxon>
        <taxon>Archelosauria</taxon>
        <taxon>Archosauria</taxon>
        <taxon>Dinosauria</taxon>
        <taxon>Saurischia</taxon>
        <taxon>Theropoda</taxon>
        <taxon>Coelurosauria</taxon>
        <taxon>Aves</taxon>
        <taxon>Neognathae</taxon>
        <taxon>Neoaves</taxon>
        <taxon>Telluraves</taxon>
        <taxon>Australaves</taxon>
        <taxon>Passeriformes</taxon>
        <taxon>Sylvioidea</taxon>
        <taxon>Hirundinidae</taxon>
        <taxon>Hirundo</taxon>
    </lineage>
</organism>
<comment type="caution">
    <text evidence="2">The sequence shown here is derived from an EMBL/GenBank/DDBJ whole genome shotgun (WGS) entry which is preliminary data.</text>
</comment>
<accession>A0A3M0K862</accession>
<feature type="region of interest" description="Disordered" evidence="1">
    <location>
        <begin position="1"/>
        <end position="46"/>
    </location>
</feature>
<dbReference type="Proteomes" id="UP000269221">
    <property type="component" value="Unassembled WGS sequence"/>
</dbReference>